<evidence type="ECO:0000313" key="2">
    <source>
        <dbReference type="Proteomes" id="UP000287651"/>
    </source>
</evidence>
<sequence>MSAATLRVGTAPIASPRASSHLRAGRSRPPLVQGALATVGYHLAGGQAMASRPCRWHGCGWPRILLLDAFAAKTQQERVIVTVKKEEGSNNVGCDCSAASWLQVALVVASKRSLLDAIKLCWLR</sequence>
<organism evidence="1 2">
    <name type="scientific">Ensete ventricosum</name>
    <name type="common">Abyssinian banana</name>
    <name type="synonym">Musa ensete</name>
    <dbReference type="NCBI Taxonomy" id="4639"/>
    <lineage>
        <taxon>Eukaryota</taxon>
        <taxon>Viridiplantae</taxon>
        <taxon>Streptophyta</taxon>
        <taxon>Embryophyta</taxon>
        <taxon>Tracheophyta</taxon>
        <taxon>Spermatophyta</taxon>
        <taxon>Magnoliopsida</taxon>
        <taxon>Liliopsida</taxon>
        <taxon>Zingiberales</taxon>
        <taxon>Musaceae</taxon>
        <taxon>Ensete</taxon>
    </lineage>
</organism>
<reference evidence="1 2" key="1">
    <citation type="journal article" date="2014" name="Agronomy (Basel)">
        <title>A Draft Genome Sequence for Ensete ventricosum, the Drought-Tolerant Tree Against Hunger.</title>
        <authorList>
            <person name="Harrison J."/>
            <person name="Moore K.A."/>
            <person name="Paszkiewicz K."/>
            <person name="Jones T."/>
            <person name="Grant M."/>
            <person name="Ambacheew D."/>
            <person name="Muzemil S."/>
            <person name="Studholme D.J."/>
        </authorList>
    </citation>
    <scope>NUCLEOTIDE SEQUENCE [LARGE SCALE GENOMIC DNA]</scope>
</reference>
<proteinExistence type="predicted"/>
<dbReference type="Proteomes" id="UP000287651">
    <property type="component" value="Unassembled WGS sequence"/>
</dbReference>
<name>A0A427AKT0_ENSVE</name>
<dbReference type="AlphaFoldDB" id="A0A427AKT0"/>
<accession>A0A427AKT0</accession>
<protein>
    <submittedName>
        <fullName evidence="1">Uncharacterized protein</fullName>
    </submittedName>
</protein>
<evidence type="ECO:0000313" key="1">
    <source>
        <dbReference type="EMBL" id="RRT76855.1"/>
    </source>
</evidence>
<gene>
    <name evidence="1" type="ORF">B296_00006327</name>
</gene>
<dbReference type="EMBL" id="AMZH03002076">
    <property type="protein sequence ID" value="RRT76855.1"/>
    <property type="molecule type" value="Genomic_DNA"/>
</dbReference>
<comment type="caution">
    <text evidence="1">The sequence shown here is derived from an EMBL/GenBank/DDBJ whole genome shotgun (WGS) entry which is preliminary data.</text>
</comment>